<comment type="caution">
    <text evidence="2">The sequence shown here is derived from an EMBL/GenBank/DDBJ whole genome shotgun (WGS) entry which is preliminary data.</text>
</comment>
<keyword evidence="1" id="KW-0812">Transmembrane</keyword>
<dbReference type="PANTHER" id="PTHR37314:SF4">
    <property type="entry name" value="UPF0700 TRANSMEMBRANE PROTEIN YOAK"/>
    <property type="match status" value="1"/>
</dbReference>
<organism evidence="2 3">
    <name type="scientific">Lacticaseibacillus paracasei NRIC 0644</name>
    <dbReference type="NCBI Taxonomy" id="1435038"/>
    <lineage>
        <taxon>Bacteria</taxon>
        <taxon>Bacillati</taxon>
        <taxon>Bacillota</taxon>
        <taxon>Bacilli</taxon>
        <taxon>Lactobacillales</taxon>
        <taxon>Lactobacillaceae</taxon>
        <taxon>Lacticaseibacillus</taxon>
    </lineage>
</organism>
<dbReference type="Proteomes" id="UP000032552">
    <property type="component" value="Unassembled WGS sequence"/>
</dbReference>
<evidence type="ECO:0000313" key="2">
    <source>
        <dbReference type="EMBL" id="GAN37411.1"/>
    </source>
</evidence>
<gene>
    <name evidence="2" type="ORF">LC0644_2000</name>
</gene>
<proteinExistence type="predicted"/>
<protein>
    <submittedName>
        <fullName evidence="2">Membrane protein</fullName>
    </submittedName>
</protein>
<dbReference type="InterPro" id="IPR010699">
    <property type="entry name" value="DUF1275"/>
</dbReference>
<dbReference type="RefSeq" id="WP_045625279.1">
    <property type="nucleotide sequence ID" value="NZ_BAYM01000157.1"/>
</dbReference>
<evidence type="ECO:0000256" key="1">
    <source>
        <dbReference type="SAM" id="Phobius"/>
    </source>
</evidence>
<dbReference type="AlphaFoldDB" id="A0A0C9PQZ3"/>
<dbReference type="PANTHER" id="PTHR37314">
    <property type="entry name" value="SLR0142 PROTEIN"/>
    <property type="match status" value="1"/>
</dbReference>
<evidence type="ECO:0000313" key="3">
    <source>
        <dbReference type="Proteomes" id="UP000032552"/>
    </source>
</evidence>
<feature type="transmembrane region" description="Helical" evidence="1">
    <location>
        <begin position="12"/>
        <end position="30"/>
    </location>
</feature>
<dbReference type="Pfam" id="PF06912">
    <property type="entry name" value="DUF1275"/>
    <property type="match status" value="1"/>
</dbReference>
<sequence>MKEKPYPVHESLLIGTLLTAAAGSFDAFTYLLHGEVFAGLQTGNVILLGIHLGQAQWTTAVRYMVPIFAFMFGTMAARALQLQAGKKSRPLTEQRWLIQYEITLILIVTLFGHWLPDLAASALVSLIAAAQLQEFRRLKGGPFTSLMMTGNLRTAAQSLYDGFIRGQQKGRKDAATIGTIILSFATGAAVTGILTTLIGTYALVGAALCLVWIDIIFWRDQVELH</sequence>
<dbReference type="EMBL" id="BAYM01000157">
    <property type="protein sequence ID" value="GAN37411.1"/>
    <property type="molecule type" value="Genomic_DNA"/>
</dbReference>
<feature type="transmembrane region" description="Helical" evidence="1">
    <location>
        <begin position="60"/>
        <end position="82"/>
    </location>
</feature>
<feature type="transmembrane region" description="Helical" evidence="1">
    <location>
        <begin position="102"/>
        <end position="129"/>
    </location>
</feature>
<keyword evidence="1" id="KW-0472">Membrane</keyword>
<feature type="transmembrane region" description="Helical" evidence="1">
    <location>
        <begin position="200"/>
        <end position="218"/>
    </location>
</feature>
<accession>A0A0C9PQZ3</accession>
<keyword evidence="1" id="KW-1133">Transmembrane helix</keyword>
<feature type="transmembrane region" description="Helical" evidence="1">
    <location>
        <begin position="174"/>
        <end position="194"/>
    </location>
</feature>
<reference evidence="3" key="1">
    <citation type="submission" date="2014-05" db="EMBL/GenBank/DDBJ databases">
        <title>Whole genome sequencing of Lactobacillus casei NRIC0644.</title>
        <authorList>
            <person name="Atarashi H."/>
            <person name="Yoshida Y."/>
            <person name="Fujimura S."/>
            <person name="Tanaka N."/>
            <person name="Shiwa Y."/>
            <person name="Yoshikawa H."/>
            <person name="Okada S."/>
            <person name="Nakagawa J."/>
        </authorList>
    </citation>
    <scope>NUCLEOTIDE SEQUENCE [LARGE SCALE GENOMIC DNA]</scope>
    <source>
        <strain evidence="3">NRIC0644</strain>
    </source>
</reference>
<name>A0A0C9PQZ3_LACPA</name>